<dbReference type="AlphaFoldDB" id="A0A939BMF8"/>
<accession>A0A939BMF8</accession>
<proteinExistence type="predicted"/>
<protein>
    <submittedName>
        <fullName evidence="1">Uncharacterized protein</fullName>
    </submittedName>
</protein>
<dbReference type="EMBL" id="JAFBDQ010000005">
    <property type="protein sequence ID" value="MBM7556340.1"/>
    <property type="molecule type" value="Genomic_DNA"/>
</dbReference>
<comment type="caution">
    <text evidence="1">The sequence shown here is derived from an EMBL/GenBank/DDBJ whole genome shotgun (WGS) entry which is preliminary data.</text>
</comment>
<evidence type="ECO:0000313" key="2">
    <source>
        <dbReference type="Proteomes" id="UP000774000"/>
    </source>
</evidence>
<sequence length="53" mass="6215">MSSSKDNTKINIAIPFDRELENLASIYSVEEETTLSYLDLMRRSIKEKYDLNE</sequence>
<keyword evidence="2" id="KW-1185">Reference proteome</keyword>
<gene>
    <name evidence="1" type="ORF">JOC47_001183</name>
</gene>
<name>A0A939BMF8_9FIRM</name>
<organism evidence="1 2">
    <name type="scientific">Halanaerobacter jeridensis</name>
    <dbReference type="NCBI Taxonomy" id="706427"/>
    <lineage>
        <taxon>Bacteria</taxon>
        <taxon>Bacillati</taxon>
        <taxon>Bacillota</taxon>
        <taxon>Clostridia</taxon>
        <taxon>Halanaerobiales</taxon>
        <taxon>Halobacteroidaceae</taxon>
        <taxon>Halanaerobacter</taxon>
    </lineage>
</organism>
<reference evidence="1" key="1">
    <citation type="submission" date="2021-01" db="EMBL/GenBank/DDBJ databases">
        <title>Genomic Encyclopedia of Type Strains, Phase IV (KMG-IV): sequencing the most valuable type-strain genomes for metagenomic binning, comparative biology and taxonomic classification.</title>
        <authorList>
            <person name="Goeker M."/>
        </authorList>
    </citation>
    <scope>NUCLEOTIDE SEQUENCE</scope>
    <source>
        <strain evidence="1">DSM 23230</strain>
    </source>
</reference>
<evidence type="ECO:0000313" key="1">
    <source>
        <dbReference type="EMBL" id="MBM7556340.1"/>
    </source>
</evidence>
<dbReference type="RefSeq" id="WP_204701127.1">
    <property type="nucleotide sequence ID" value="NZ_JAFBDQ010000005.1"/>
</dbReference>
<dbReference type="Proteomes" id="UP000774000">
    <property type="component" value="Unassembled WGS sequence"/>
</dbReference>